<evidence type="ECO:0000256" key="9">
    <source>
        <dbReference type="ARBA" id="ARBA00022839"/>
    </source>
</evidence>
<dbReference type="InterPro" id="IPR042173">
    <property type="entry name" value="RNase_J_2"/>
</dbReference>
<dbReference type="Gene3D" id="3.10.20.580">
    <property type="match status" value="1"/>
</dbReference>
<organism evidence="16 17">
    <name type="scientific">Bavariicoccus seileri</name>
    <dbReference type="NCBI Taxonomy" id="549685"/>
    <lineage>
        <taxon>Bacteria</taxon>
        <taxon>Bacillati</taxon>
        <taxon>Bacillota</taxon>
        <taxon>Bacilli</taxon>
        <taxon>Lactobacillales</taxon>
        <taxon>Enterococcaceae</taxon>
        <taxon>Bavariicoccus</taxon>
    </lineage>
</organism>
<evidence type="ECO:0000256" key="5">
    <source>
        <dbReference type="ARBA" id="ARBA00022723"/>
    </source>
</evidence>
<dbReference type="GO" id="GO:0004534">
    <property type="term" value="F:5'-3' RNA exonuclease activity"/>
    <property type="evidence" value="ECO:0007669"/>
    <property type="project" value="UniProtKB-UniRule"/>
</dbReference>
<feature type="binding site" evidence="14">
    <location>
        <position position="73"/>
    </location>
    <ligand>
        <name>Zn(2+)</name>
        <dbReference type="ChEBI" id="CHEBI:29105"/>
        <label>1</label>
        <note>catalytic</note>
    </ligand>
</feature>
<dbReference type="Pfam" id="PF07521">
    <property type="entry name" value="RMMBL"/>
    <property type="match status" value="1"/>
</dbReference>
<dbReference type="GO" id="GO:0004521">
    <property type="term" value="F:RNA endonuclease activity"/>
    <property type="evidence" value="ECO:0007669"/>
    <property type="project" value="UniProtKB-UniRule"/>
</dbReference>
<dbReference type="PANTHER" id="PTHR43694:SF4">
    <property type="entry name" value="RIBONUCLEASE J 2"/>
    <property type="match status" value="1"/>
</dbReference>
<evidence type="ECO:0000256" key="1">
    <source>
        <dbReference type="ARBA" id="ARBA00004496"/>
    </source>
</evidence>
<proteinExistence type="inferred from homology"/>
<feature type="active site" description="Proton donor" evidence="12">
    <location>
        <position position="193"/>
    </location>
</feature>
<evidence type="ECO:0000256" key="10">
    <source>
        <dbReference type="ARBA" id="ARBA00022884"/>
    </source>
</evidence>
<feature type="active site" description="Proton acceptor" evidence="12">
    <location>
        <position position="366"/>
    </location>
</feature>
<dbReference type="GO" id="GO:0008270">
    <property type="term" value="F:zinc ion binding"/>
    <property type="evidence" value="ECO:0007669"/>
    <property type="project" value="InterPro"/>
</dbReference>
<dbReference type="CDD" id="cd07714">
    <property type="entry name" value="RNaseJ_MBL-fold"/>
    <property type="match status" value="1"/>
</dbReference>
<dbReference type="Pfam" id="PF00753">
    <property type="entry name" value="Lactamase_B"/>
    <property type="match status" value="1"/>
</dbReference>
<dbReference type="InterPro" id="IPR011108">
    <property type="entry name" value="RMMBL"/>
</dbReference>
<keyword evidence="3 11" id="KW-0698">rRNA processing</keyword>
<evidence type="ECO:0000313" key="17">
    <source>
        <dbReference type="Proteomes" id="UP000262195"/>
    </source>
</evidence>
<keyword evidence="8 14" id="KW-0862">Zinc</keyword>
<comment type="caution">
    <text evidence="16">The sequence shown here is derived from an EMBL/GenBank/DDBJ whole genome shotgun (WGS) entry which is preliminary data.</text>
</comment>
<feature type="binding site" evidence="14">
    <location>
        <position position="161"/>
    </location>
    <ligand>
        <name>Zn(2+)</name>
        <dbReference type="ChEBI" id="CHEBI:29105"/>
        <label>1</label>
        <note>catalytic</note>
    </ligand>
</feature>
<feature type="binding site" evidence="14">
    <location>
        <position position="441"/>
    </location>
    <ligand>
        <name>Ca(2+)</name>
        <dbReference type="ChEBI" id="CHEBI:29108"/>
    </ligand>
</feature>
<evidence type="ECO:0000259" key="15">
    <source>
        <dbReference type="SMART" id="SM00849"/>
    </source>
</evidence>
<keyword evidence="7 11" id="KW-0378">Hydrolase</keyword>
<dbReference type="SMART" id="SM00849">
    <property type="entry name" value="Lactamase_B"/>
    <property type="match status" value="1"/>
</dbReference>
<feature type="binding site" evidence="14">
    <location>
        <position position="139"/>
    </location>
    <ligand>
        <name>Zn(2+)</name>
        <dbReference type="ChEBI" id="CHEBI:29105"/>
        <label>1</label>
        <note>catalytic</note>
    </ligand>
</feature>
<dbReference type="InterPro" id="IPR001279">
    <property type="entry name" value="Metallo-B-lactamas"/>
</dbReference>
<keyword evidence="6 11" id="KW-0255">Endonuclease</keyword>
<dbReference type="GO" id="GO:0005737">
    <property type="term" value="C:cytoplasm"/>
    <property type="evidence" value="ECO:0007669"/>
    <property type="project" value="UniProtKB-SubCell"/>
</dbReference>
<dbReference type="GO" id="GO:0003723">
    <property type="term" value="F:RNA binding"/>
    <property type="evidence" value="ECO:0007669"/>
    <property type="project" value="UniProtKB-UniRule"/>
</dbReference>
<dbReference type="EMBL" id="DQHO01000014">
    <property type="protein sequence ID" value="HCS93460.1"/>
    <property type="molecule type" value="Genomic_DNA"/>
</dbReference>
<feature type="binding site" evidence="14">
    <location>
        <position position="46"/>
    </location>
    <ligand>
        <name>Ca(2+)</name>
        <dbReference type="ChEBI" id="CHEBI:29108"/>
    </ligand>
</feature>
<evidence type="ECO:0000256" key="14">
    <source>
        <dbReference type="PIRSR" id="PIRSR004803-3"/>
    </source>
</evidence>
<dbReference type="HAMAP" id="MF_01491">
    <property type="entry name" value="RNase_J_bact"/>
    <property type="match status" value="1"/>
</dbReference>
<feature type="domain" description="Metallo-beta-lactamase" evidence="15">
    <location>
        <begin position="16"/>
        <end position="213"/>
    </location>
</feature>
<dbReference type="Gene3D" id="3.40.50.10710">
    <property type="entry name" value="Metallo-hydrolase/oxidoreductase"/>
    <property type="match status" value="1"/>
</dbReference>
<evidence type="ECO:0000256" key="4">
    <source>
        <dbReference type="ARBA" id="ARBA00022722"/>
    </source>
</evidence>
<sequence length="558" mass="61697">MSQIKVIPLGGVREIGKSCFVVEVDNSIFVLDCGLVYPDDALLGIDVVIPDFTYLEENKNRIEGIFLTHGHADAVGALPYLLEKVQVPVFGTELTIELAKLFVEDAHVDVAFNDYHIIDPDMEIEFKNGVTISFIKTTHSVPDSVAVAVNTEDGAIVYTGDFKLDQSADKRYQTEFGRLTDVGETGVLALLSDSREAESPVENSSERAISEELQDILLNAPGRVIVAAVASNIQRIQQVLNAAYATNKKIFLTGDKLERIIDQALRLDKITIPSKDLIVNAKQLKSIPDNELVVLETGAMGEPIKSLQLMAKGRHREINLKPDDLVFLATTPSVAMETWLARTKDMIYRAEAEVAELSDGIKTSGHGTPNELKLMINLLKPKYFIPVQGEYSKLLAHSQLAKEVGIDLKHSYIPSNGDIISFDKGRMRLTGQVPAGNVLVDGSGVGDIGNIVLKDRKILSEDGVFVAVLTISRRLKTILSGPEIISRGFIYMKTSGDLLEESQEIVTKVVTDYLSQPNFDWSELKQQVREALSRYLFEETKRRPVVLPIIMEASNYKK</sequence>
<comment type="cofactor">
    <cofactor evidence="14">
        <name>Ca(2+)</name>
        <dbReference type="ChEBI" id="CHEBI:29108"/>
    </cofactor>
    <text evidence="14">Binds 1 Ca(2+) cation per subunit. Seen in 1 crystal structure, it is not clear if it is physiologically important.</text>
</comment>
<feature type="binding site" evidence="14">
    <location>
        <position position="71"/>
    </location>
    <ligand>
        <name>Zn(2+)</name>
        <dbReference type="ChEBI" id="CHEBI:29105"/>
        <label>1</label>
        <note>catalytic</note>
    </ligand>
</feature>
<evidence type="ECO:0000256" key="2">
    <source>
        <dbReference type="ARBA" id="ARBA00022490"/>
    </source>
</evidence>
<protein>
    <recommendedName>
        <fullName evidence="11">Ribonuclease J</fullName>
        <shortName evidence="11">RNase J</shortName>
        <ecNumber evidence="11">3.1.-.-</ecNumber>
    </recommendedName>
</protein>
<keyword evidence="4 11" id="KW-0540">Nuclease</keyword>
<evidence type="ECO:0000256" key="7">
    <source>
        <dbReference type="ARBA" id="ARBA00022801"/>
    </source>
</evidence>
<dbReference type="InterPro" id="IPR055132">
    <property type="entry name" value="RNase_J_b_CASP"/>
</dbReference>
<feature type="binding site" evidence="13">
    <location>
        <begin position="230"/>
        <end position="232"/>
    </location>
    <ligand>
        <name>substrate</name>
    </ligand>
</feature>
<comment type="function">
    <text evidence="11">An RNase that has 5'-3' exonuclease and possibly endonuclease activity. Involved in maturation of rRNA and in some organisms also mRNA maturation and/or decay.</text>
</comment>
<dbReference type="InterPro" id="IPR041636">
    <property type="entry name" value="RNase_J_C"/>
</dbReference>
<dbReference type="InterPro" id="IPR004613">
    <property type="entry name" value="RNase_J"/>
</dbReference>
<evidence type="ECO:0000313" key="16">
    <source>
        <dbReference type="EMBL" id="HCS93460.1"/>
    </source>
</evidence>
<keyword evidence="14" id="KW-0106">Calcium</keyword>
<dbReference type="AlphaFoldDB" id="A0A3D4S3Z0"/>
<dbReference type="NCBIfam" id="TIGR00649">
    <property type="entry name" value="MG423"/>
    <property type="match status" value="1"/>
</dbReference>
<comment type="similarity">
    <text evidence="11">Belongs to the metallo-beta-lactamase superfamily. RNA-metabolizing metallo-beta-lactamase-like family. Bacterial RNase J subfamily.</text>
</comment>
<dbReference type="FunFam" id="3.10.20.580:FF:000001">
    <property type="entry name" value="Ribonuclease J"/>
    <property type="match status" value="1"/>
</dbReference>
<comment type="caution">
    <text evidence="11">Lacks conserved residue(s) required for the propagation of feature annotation.</text>
</comment>
<accession>A0A3D4S3Z0</accession>
<evidence type="ECO:0000256" key="11">
    <source>
        <dbReference type="HAMAP-Rule" id="MF_01491"/>
    </source>
</evidence>
<dbReference type="STRING" id="1121105.GCA_000421665_00727"/>
<keyword evidence="5 14" id="KW-0479">Metal-binding</keyword>
<name>A0A3D4S3Z0_9ENTE</name>
<dbReference type="InterPro" id="IPR030854">
    <property type="entry name" value="RNase_J_bac"/>
</dbReference>
<evidence type="ECO:0000256" key="8">
    <source>
        <dbReference type="ARBA" id="ARBA00022833"/>
    </source>
</evidence>
<dbReference type="EC" id="3.1.-.-" evidence="11"/>
<dbReference type="InterPro" id="IPR036866">
    <property type="entry name" value="RibonucZ/Hydroxyglut_hydro"/>
</dbReference>
<evidence type="ECO:0000256" key="6">
    <source>
        <dbReference type="ARBA" id="ARBA00022759"/>
    </source>
</evidence>
<dbReference type="Pfam" id="PF22505">
    <property type="entry name" value="RNase_J_b_CASP"/>
    <property type="match status" value="1"/>
</dbReference>
<dbReference type="PANTHER" id="PTHR43694">
    <property type="entry name" value="RIBONUCLEASE J"/>
    <property type="match status" value="1"/>
</dbReference>
<dbReference type="SUPFAM" id="SSF56281">
    <property type="entry name" value="Metallo-hydrolase/oxidoreductase"/>
    <property type="match status" value="1"/>
</dbReference>
<keyword evidence="10 11" id="KW-0694">RNA-binding</keyword>
<dbReference type="Gene3D" id="3.60.15.10">
    <property type="entry name" value="Ribonuclease Z/Hydroxyacylglutathione hydrolase-like"/>
    <property type="match status" value="1"/>
</dbReference>
<comment type="cofactor">
    <cofactor evidence="14">
        <name>Zn(2+)</name>
        <dbReference type="ChEBI" id="CHEBI:29105"/>
    </cofactor>
    <text evidence="14">Binds 2 Zn(2+) ions per subunit. It is not clear if Zn(2+) or Mg(2+) is physiologically important.</text>
</comment>
<feature type="binding site" evidence="14">
    <location>
        <position position="69"/>
    </location>
    <ligand>
        <name>Zn(2+)</name>
        <dbReference type="ChEBI" id="CHEBI:29105"/>
        <label>1</label>
        <note>catalytic</note>
    </ligand>
</feature>
<keyword evidence="9 11" id="KW-0269">Exonuclease</keyword>
<evidence type="ECO:0000256" key="3">
    <source>
        <dbReference type="ARBA" id="ARBA00022552"/>
    </source>
</evidence>
<dbReference type="Pfam" id="PF17770">
    <property type="entry name" value="RNase_J_C"/>
    <property type="match status" value="1"/>
</dbReference>
<feature type="binding site" evidence="14">
    <location>
        <position position="44"/>
    </location>
    <ligand>
        <name>Ca(2+)</name>
        <dbReference type="ChEBI" id="CHEBI:29108"/>
    </ligand>
</feature>
<dbReference type="PIRSF" id="PIRSF004803">
    <property type="entry name" value="RnjA"/>
    <property type="match status" value="1"/>
</dbReference>
<evidence type="ECO:0000256" key="12">
    <source>
        <dbReference type="PIRSR" id="PIRSR004803-1"/>
    </source>
</evidence>
<comment type="subcellular location">
    <subcellularLocation>
        <location evidence="1 11">Cytoplasm</location>
    </subcellularLocation>
</comment>
<gene>
    <name evidence="11" type="primary">rnj</name>
    <name evidence="16" type="ORF">DIW15_01975</name>
</gene>
<evidence type="ECO:0000256" key="13">
    <source>
        <dbReference type="PIRSR" id="PIRSR004803-2"/>
    </source>
</evidence>
<keyword evidence="2 11" id="KW-0963">Cytoplasm</keyword>
<dbReference type="Proteomes" id="UP000262195">
    <property type="component" value="Unassembled WGS sequence"/>
</dbReference>
<dbReference type="GO" id="GO:0006364">
    <property type="term" value="P:rRNA processing"/>
    <property type="evidence" value="ECO:0007669"/>
    <property type="project" value="UniProtKB-UniRule"/>
</dbReference>
<comment type="subunit">
    <text evidence="11">Homodimer, may be a subunit of the RNA degradosome.</text>
</comment>
<reference evidence="16 17" key="1">
    <citation type="journal article" date="2018" name="Nat. Biotechnol.">
        <title>A standardized bacterial taxonomy based on genome phylogeny substantially revises the tree of life.</title>
        <authorList>
            <person name="Parks D.H."/>
            <person name="Chuvochina M."/>
            <person name="Waite D.W."/>
            <person name="Rinke C."/>
            <person name="Skarshewski A."/>
            <person name="Chaumeil P.A."/>
            <person name="Hugenholtz P."/>
        </authorList>
    </citation>
    <scope>NUCLEOTIDE SEQUENCE [LARGE SCALE GENOMIC DNA]</scope>
    <source>
        <strain evidence="16">UBA11306</strain>
    </source>
</reference>